<dbReference type="SUPFAM" id="SSF52833">
    <property type="entry name" value="Thioredoxin-like"/>
    <property type="match status" value="1"/>
</dbReference>
<dbReference type="PANTHER" id="PTHR42852">
    <property type="entry name" value="THIOL:DISULFIDE INTERCHANGE PROTEIN DSBE"/>
    <property type="match status" value="1"/>
</dbReference>
<feature type="chain" id="PRO_5046559134" evidence="5">
    <location>
        <begin position="23"/>
        <end position="363"/>
    </location>
</feature>
<keyword evidence="2" id="KW-0201">Cytochrome c-type biogenesis</keyword>
<evidence type="ECO:0000259" key="6">
    <source>
        <dbReference type="PROSITE" id="PS51352"/>
    </source>
</evidence>
<evidence type="ECO:0000256" key="3">
    <source>
        <dbReference type="ARBA" id="ARBA00023157"/>
    </source>
</evidence>
<evidence type="ECO:0000313" key="7">
    <source>
        <dbReference type="EMBL" id="MFD2920071.1"/>
    </source>
</evidence>
<name>A0ABW6A628_9BACT</name>
<dbReference type="EMBL" id="JBHUOZ010000003">
    <property type="protein sequence ID" value="MFD2920071.1"/>
    <property type="molecule type" value="Genomic_DNA"/>
</dbReference>
<gene>
    <name evidence="7" type="ORF">ACFS6H_10150</name>
</gene>
<keyword evidence="4" id="KW-0676">Redox-active center</keyword>
<keyword evidence="8" id="KW-1185">Reference proteome</keyword>
<dbReference type="PANTHER" id="PTHR42852:SF6">
    <property type="entry name" value="THIOL:DISULFIDE INTERCHANGE PROTEIN DSBE"/>
    <property type="match status" value="1"/>
</dbReference>
<dbReference type="InterPro" id="IPR000866">
    <property type="entry name" value="AhpC/TSA"/>
</dbReference>
<keyword evidence="3" id="KW-1015">Disulfide bond</keyword>
<organism evidence="7 8">
    <name type="scientific">Terrimonas rubra</name>
    <dbReference type="NCBI Taxonomy" id="1035890"/>
    <lineage>
        <taxon>Bacteria</taxon>
        <taxon>Pseudomonadati</taxon>
        <taxon>Bacteroidota</taxon>
        <taxon>Chitinophagia</taxon>
        <taxon>Chitinophagales</taxon>
        <taxon>Chitinophagaceae</taxon>
        <taxon>Terrimonas</taxon>
    </lineage>
</organism>
<dbReference type="CDD" id="cd02966">
    <property type="entry name" value="TlpA_like_family"/>
    <property type="match status" value="1"/>
</dbReference>
<dbReference type="Proteomes" id="UP001597511">
    <property type="component" value="Unassembled WGS sequence"/>
</dbReference>
<comment type="subcellular location">
    <subcellularLocation>
        <location evidence="1">Cell envelope</location>
    </subcellularLocation>
</comment>
<evidence type="ECO:0000313" key="8">
    <source>
        <dbReference type="Proteomes" id="UP001597511"/>
    </source>
</evidence>
<dbReference type="InterPro" id="IPR013766">
    <property type="entry name" value="Thioredoxin_domain"/>
</dbReference>
<accession>A0ABW6A628</accession>
<evidence type="ECO:0000256" key="1">
    <source>
        <dbReference type="ARBA" id="ARBA00004196"/>
    </source>
</evidence>
<dbReference type="InterPro" id="IPR025380">
    <property type="entry name" value="DUF4369"/>
</dbReference>
<dbReference type="Pfam" id="PF14289">
    <property type="entry name" value="DUF4369"/>
    <property type="match status" value="1"/>
</dbReference>
<sequence length="363" mass="40224">MMQIKKLPVLLFCCVVGLLAKAQQLQVSGSIQGLKPNTLVSLTDMNNPRDTIAKARVVNNWFVLKGKVKEPSLLALNLPGGKAQHLFVGNEKLKITGSLNNLAAWKYTGSATQASFVAFQKIFPPKFDRLNNYAMRLRSGEQDEVLRLNAEVLTDSIQTDVDGFIAKYTHSAVSPFLLLVVLNINNDVNLLEQRLQQLQPGALTNAYGKYLQGFVDDEKGTAIGSIAKDFTQADTTGQPVALSSFRGKYVLLDFWASWCGPCRQENPNVVRNFNKFKDKNFTVLGVSLDNPGQKQRWLDAIKKDNLTWTNVSDLQGWGNAVAQQYKVQGIPQNFLIGPDGKILAKNLRGHDLEARLCELLGCE</sequence>
<dbReference type="Pfam" id="PF00578">
    <property type="entry name" value="AhpC-TSA"/>
    <property type="match status" value="1"/>
</dbReference>
<proteinExistence type="predicted"/>
<dbReference type="Gene3D" id="3.40.30.10">
    <property type="entry name" value="Glutaredoxin"/>
    <property type="match status" value="1"/>
</dbReference>
<dbReference type="RefSeq" id="WP_386097936.1">
    <property type="nucleotide sequence ID" value="NZ_JBHUOZ010000003.1"/>
</dbReference>
<protein>
    <submittedName>
        <fullName evidence="7">Redoxin domain-containing protein</fullName>
    </submittedName>
</protein>
<dbReference type="PROSITE" id="PS00194">
    <property type="entry name" value="THIOREDOXIN_1"/>
    <property type="match status" value="1"/>
</dbReference>
<dbReference type="PROSITE" id="PS51352">
    <property type="entry name" value="THIOREDOXIN_2"/>
    <property type="match status" value="1"/>
</dbReference>
<feature type="domain" description="Thioredoxin" evidence="6">
    <location>
        <begin position="221"/>
        <end position="363"/>
    </location>
</feature>
<reference evidence="8" key="1">
    <citation type="journal article" date="2019" name="Int. J. Syst. Evol. Microbiol.">
        <title>The Global Catalogue of Microorganisms (GCM) 10K type strain sequencing project: providing services to taxonomists for standard genome sequencing and annotation.</title>
        <authorList>
            <consortium name="The Broad Institute Genomics Platform"/>
            <consortium name="The Broad Institute Genome Sequencing Center for Infectious Disease"/>
            <person name="Wu L."/>
            <person name="Ma J."/>
        </authorList>
    </citation>
    <scope>NUCLEOTIDE SEQUENCE [LARGE SCALE GENOMIC DNA]</scope>
    <source>
        <strain evidence="8">KCTC 23299</strain>
    </source>
</reference>
<evidence type="ECO:0000256" key="4">
    <source>
        <dbReference type="ARBA" id="ARBA00023284"/>
    </source>
</evidence>
<evidence type="ECO:0000256" key="5">
    <source>
        <dbReference type="SAM" id="SignalP"/>
    </source>
</evidence>
<dbReference type="InterPro" id="IPR050553">
    <property type="entry name" value="Thioredoxin_ResA/DsbE_sf"/>
</dbReference>
<feature type="signal peptide" evidence="5">
    <location>
        <begin position="1"/>
        <end position="22"/>
    </location>
</feature>
<evidence type="ECO:0000256" key="2">
    <source>
        <dbReference type="ARBA" id="ARBA00022748"/>
    </source>
</evidence>
<dbReference type="InterPro" id="IPR036249">
    <property type="entry name" value="Thioredoxin-like_sf"/>
</dbReference>
<comment type="caution">
    <text evidence="7">The sequence shown here is derived from an EMBL/GenBank/DDBJ whole genome shotgun (WGS) entry which is preliminary data.</text>
</comment>
<dbReference type="InterPro" id="IPR017937">
    <property type="entry name" value="Thioredoxin_CS"/>
</dbReference>
<keyword evidence="5" id="KW-0732">Signal</keyword>